<dbReference type="SUPFAM" id="SSF54427">
    <property type="entry name" value="NTF2-like"/>
    <property type="match status" value="1"/>
</dbReference>
<dbReference type="Pfam" id="PF12680">
    <property type="entry name" value="SnoaL_2"/>
    <property type="match status" value="1"/>
</dbReference>
<sequence length="146" mass="16067">MTTFIVAVALLTNAGTAMAQLIDQPAGGDAFEKVQQQFAVAYNRKDVAAMAAFFSKDGVRITPSGIFRGRDAIAREFQRVVDLGLRDYSVQRQVSRREGDVVFNAGEWRAKLGEQPYRGYYSALLIRNGDSVEIMEETVNVAVAAQ</sequence>
<keyword evidence="1" id="KW-0732">Signal</keyword>
<protein>
    <recommendedName>
        <fullName evidence="2">SnoaL-like domain-containing protein</fullName>
    </recommendedName>
</protein>
<evidence type="ECO:0000313" key="3">
    <source>
        <dbReference type="EMBL" id="KIZ43303.1"/>
    </source>
</evidence>
<accession>A0A0D7ER95</accession>
<dbReference type="PATRIC" id="fig|1076.23.peg.2344"/>
<evidence type="ECO:0000259" key="2">
    <source>
        <dbReference type="Pfam" id="PF12680"/>
    </source>
</evidence>
<proteinExistence type="predicted"/>
<evidence type="ECO:0000313" key="4">
    <source>
        <dbReference type="Proteomes" id="UP000032515"/>
    </source>
</evidence>
<dbReference type="OrthoDB" id="8232065at2"/>
<evidence type="ECO:0000256" key="1">
    <source>
        <dbReference type="SAM" id="SignalP"/>
    </source>
</evidence>
<feature type="domain" description="SnoaL-like" evidence="2">
    <location>
        <begin position="35"/>
        <end position="113"/>
    </location>
</feature>
<dbReference type="Proteomes" id="UP000032515">
    <property type="component" value="Unassembled WGS sequence"/>
</dbReference>
<gene>
    <name evidence="3" type="ORF">OO17_11540</name>
</gene>
<name>A0A0D7ER95_RHOPL</name>
<organism evidence="3 4">
    <name type="scientific">Rhodopseudomonas palustris</name>
    <dbReference type="NCBI Taxonomy" id="1076"/>
    <lineage>
        <taxon>Bacteria</taxon>
        <taxon>Pseudomonadati</taxon>
        <taxon>Pseudomonadota</taxon>
        <taxon>Alphaproteobacteria</taxon>
        <taxon>Hyphomicrobiales</taxon>
        <taxon>Nitrobacteraceae</taxon>
        <taxon>Rhodopseudomonas</taxon>
    </lineage>
</organism>
<dbReference type="InterPro" id="IPR037401">
    <property type="entry name" value="SnoaL-like"/>
</dbReference>
<reference evidence="3 4" key="1">
    <citation type="submission" date="2014-11" db="EMBL/GenBank/DDBJ databases">
        <title>Genomics and ecophysiology of heterotrophic nitrogen fixing bacteria isolated from estuarine surface water.</title>
        <authorList>
            <person name="Bentzon-Tilia M."/>
            <person name="Severin I."/>
            <person name="Hansen L.H."/>
            <person name="Riemann L."/>
        </authorList>
    </citation>
    <scope>NUCLEOTIDE SEQUENCE [LARGE SCALE GENOMIC DNA]</scope>
    <source>
        <strain evidence="3 4">BAL398</strain>
    </source>
</reference>
<feature type="signal peptide" evidence="1">
    <location>
        <begin position="1"/>
        <end position="19"/>
    </location>
</feature>
<dbReference type="InterPro" id="IPR032710">
    <property type="entry name" value="NTF2-like_dom_sf"/>
</dbReference>
<dbReference type="RefSeq" id="WP_044410384.1">
    <property type="nucleotide sequence ID" value="NZ_JXXE01000227.1"/>
</dbReference>
<dbReference type="EMBL" id="JXXE01000227">
    <property type="protein sequence ID" value="KIZ43303.1"/>
    <property type="molecule type" value="Genomic_DNA"/>
</dbReference>
<feature type="chain" id="PRO_5002319811" description="SnoaL-like domain-containing protein" evidence="1">
    <location>
        <begin position="20"/>
        <end position="146"/>
    </location>
</feature>
<comment type="caution">
    <text evidence="3">The sequence shown here is derived from an EMBL/GenBank/DDBJ whole genome shotgun (WGS) entry which is preliminary data.</text>
</comment>
<dbReference type="AlphaFoldDB" id="A0A0D7ER95"/>
<dbReference type="Gene3D" id="3.10.450.50">
    <property type="match status" value="1"/>
</dbReference>